<evidence type="ECO:0000313" key="3">
    <source>
        <dbReference type="Proteomes" id="UP000445000"/>
    </source>
</evidence>
<dbReference type="EMBL" id="BLJN01000003">
    <property type="protein sequence ID" value="GFE81199.1"/>
    <property type="molecule type" value="Genomic_DNA"/>
</dbReference>
<evidence type="ECO:0000259" key="1">
    <source>
        <dbReference type="Pfam" id="PF22790"/>
    </source>
</evidence>
<feature type="domain" description="YkoP-like" evidence="1">
    <location>
        <begin position="4"/>
        <end position="173"/>
    </location>
</feature>
<gene>
    <name evidence="2" type="ORF">GCM10011487_31990</name>
</gene>
<sequence length="181" mass="20855">MHRLAQRALGLVDAWYYRRYKLKTLGPVLFIGRTHYRGPELKFEDGTLLRDNDVIGRLHFNNASIAALGEGSMHRVGFRFAKLMRESLRKLAEAAHNDPSLADVRVFQGTTWIPAHGEVVGFVSTPMPKTWKTRLLSAHFKMLMWVFAPAARIRNREQAEPRLYWLTREALSRNLDKLKVG</sequence>
<comment type="caution">
    <text evidence="2">The sequence shown here is derived from an EMBL/GenBank/DDBJ whole genome shotgun (WGS) entry which is preliminary data.</text>
</comment>
<proteinExistence type="predicted"/>
<organism evidence="2 3">
    <name type="scientific">Steroidobacter agaridevorans</name>
    <dbReference type="NCBI Taxonomy" id="2695856"/>
    <lineage>
        <taxon>Bacteria</taxon>
        <taxon>Pseudomonadati</taxon>
        <taxon>Pseudomonadota</taxon>
        <taxon>Gammaproteobacteria</taxon>
        <taxon>Steroidobacterales</taxon>
        <taxon>Steroidobacteraceae</taxon>
        <taxon>Steroidobacter</taxon>
    </lineage>
</organism>
<name>A0A829YD53_9GAMM</name>
<accession>A0A829YD53</accession>
<reference evidence="3" key="1">
    <citation type="submission" date="2020-01" db="EMBL/GenBank/DDBJ databases">
        <title>'Steroidobacter agaridevorans' sp. nov., agar-degrading bacteria isolated from rhizosphere soils.</title>
        <authorList>
            <person name="Ikenaga M."/>
            <person name="Kataoka M."/>
            <person name="Murouchi A."/>
            <person name="Katsuragi S."/>
            <person name="Sakai M."/>
        </authorList>
    </citation>
    <scope>NUCLEOTIDE SEQUENCE [LARGE SCALE GENOMIC DNA]</scope>
    <source>
        <strain evidence="3">YU21-B</strain>
    </source>
</reference>
<dbReference type="Proteomes" id="UP000445000">
    <property type="component" value="Unassembled WGS sequence"/>
</dbReference>
<keyword evidence="3" id="KW-1185">Reference proteome</keyword>
<dbReference type="InterPro" id="IPR054467">
    <property type="entry name" value="YkoP-like_dom"/>
</dbReference>
<protein>
    <recommendedName>
        <fullName evidence="1">YkoP-like domain-containing protein</fullName>
    </recommendedName>
</protein>
<evidence type="ECO:0000313" key="2">
    <source>
        <dbReference type="EMBL" id="GFE81199.1"/>
    </source>
</evidence>
<dbReference type="Pfam" id="PF22790">
    <property type="entry name" value="YkoP"/>
    <property type="match status" value="1"/>
</dbReference>
<dbReference type="AlphaFoldDB" id="A0A829YD53"/>